<protein>
    <recommendedName>
        <fullName evidence="11">Seipin</fullName>
    </recommendedName>
</protein>
<dbReference type="Pfam" id="PF06775">
    <property type="entry name" value="Seipin"/>
    <property type="match status" value="1"/>
</dbReference>
<feature type="transmembrane region" description="Helical" evidence="8">
    <location>
        <begin position="295"/>
        <end position="323"/>
    </location>
</feature>
<evidence type="ECO:0000256" key="8">
    <source>
        <dbReference type="SAM" id="Phobius"/>
    </source>
</evidence>
<name>A0A0M9VNZ8_9BASI</name>
<dbReference type="RefSeq" id="XP_017991484.1">
    <property type="nucleotide sequence ID" value="XM_018136241.1"/>
</dbReference>
<keyword evidence="2 8" id="KW-0812">Transmembrane</keyword>
<dbReference type="STRING" id="77020.A0A0M9VNZ8"/>
<evidence type="ECO:0000256" key="2">
    <source>
        <dbReference type="ARBA" id="ARBA00022692"/>
    </source>
</evidence>
<dbReference type="GO" id="GO:0005789">
    <property type="term" value="C:endoplasmic reticulum membrane"/>
    <property type="evidence" value="ECO:0007669"/>
    <property type="project" value="UniProtKB-SubCell"/>
</dbReference>
<dbReference type="EMBL" id="LGAV01000005">
    <property type="protein sequence ID" value="KOS13852.1"/>
    <property type="molecule type" value="Genomic_DNA"/>
</dbReference>
<evidence type="ECO:0000313" key="10">
    <source>
        <dbReference type="Proteomes" id="UP000037751"/>
    </source>
</evidence>
<proteinExistence type="predicted"/>
<evidence type="ECO:0000256" key="4">
    <source>
        <dbReference type="ARBA" id="ARBA00022989"/>
    </source>
</evidence>
<dbReference type="VEuPathDB" id="FungiDB:Malapachy_1743"/>
<gene>
    <name evidence="9" type="ORF">Malapachy_1743</name>
</gene>
<dbReference type="GeneID" id="28728116"/>
<dbReference type="PANTHER" id="PTHR21212:SF0">
    <property type="entry name" value="SEIPIN"/>
    <property type="match status" value="1"/>
</dbReference>
<evidence type="ECO:0000256" key="7">
    <source>
        <dbReference type="SAM" id="MobiDB-lite"/>
    </source>
</evidence>
<keyword evidence="3" id="KW-0256">Endoplasmic reticulum</keyword>
<dbReference type="OrthoDB" id="3990054at2759"/>
<reference evidence="9 10" key="1">
    <citation type="submission" date="2015-07" db="EMBL/GenBank/DDBJ databases">
        <title>Draft Genome Sequence of Malassezia furfur CBS1878 and Malassezia pachydermatis CBS1879.</title>
        <authorList>
            <person name="Triana S."/>
            <person name="Ohm R."/>
            <person name="Gonzalez A."/>
            <person name="DeCock H."/>
            <person name="Restrepo S."/>
            <person name="Celis A."/>
        </authorList>
    </citation>
    <scope>NUCLEOTIDE SEQUENCE [LARGE SCALE GENOMIC DNA]</scope>
    <source>
        <strain evidence="9 10">CBS 1879</strain>
    </source>
</reference>
<dbReference type="Proteomes" id="UP000037751">
    <property type="component" value="Unassembled WGS sequence"/>
</dbReference>
<accession>A0A0M9VNZ8</accession>
<comment type="subcellular location">
    <subcellularLocation>
        <location evidence="1">Endoplasmic reticulum membrane</location>
        <topology evidence="1">Multi-pass membrane protein</topology>
    </subcellularLocation>
</comment>
<sequence length="332" mass="37443">MGPPLPERPERPALEAKKDAEASDVLRRSRSSEKLSRIEKSKNVIQSSVHALLDIFVYTPLSYVYGLILALFFSRTSHRILIRGMILMSLYLMSIGLALIAFGGFYHAWIPNVSLTKDVWLRSTGSSHVGRVFLDGSGKDWPVWRREPPVDFFAVDQAYDVTLELRIPVNRHNLELDNFMADVYLETTEGTVLYESHRPLLLMPEPSSVRWLMRLLRTLEPSGRHEPIAPSQVVHVPLFTEIVPRASMPYDAPMPFAKDGYTATFANVTLTANAHVQAARLQFHARLSGIPSLMYYHPVLSLGVFVCLFSAVEFSVAGSMWLATSIYYSTRT</sequence>
<comment type="caution">
    <text evidence="9">The sequence shown here is derived from an EMBL/GenBank/DDBJ whole genome shotgun (WGS) entry which is preliminary data.</text>
</comment>
<dbReference type="CDD" id="cd23995">
    <property type="entry name" value="Seipin_BSCL2_like"/>
    <property type="match status" value="1"/>
</dbReference>
<evidence type="ECO:0000256" key="3">
    <source>
        <dbReference type="ARBA" id="ARBA00022824"/>
    </source>
</evidence>
<feature type="compositionally biased region" description="Basic and acidic residues" evidence="7">
    <location>
        <begin position="7"/>
        <end position="28"/>
    </location>
</feature>
<keyword evidence="5" id="KW-0443">Lipid metabolism</keyword>
<keyword evidence="6 8" id="KW-0472">Membrane</keyword>
<evidence type="ECO:0000313" key="9">
    <source>
        <dbReference type="EMBL" id="KOS13852.1"/>
    </source>
</evidence>
<dbReference type="AlphaFoldDB" id="A0A0M9VNZ8"/>
<evidence type="ECO:0000256" key="6">
    <source>
        <dbReference type="ARBA" id="ARBA00023136"/>
    </source>
</evidence>
<evidence type="ECO:0000256" key="5">
    <source>
        <dbReference type="ARBA" id="ARBA00023098"/>
    </source>
</evidence>
<organism evidence="9 10">
    <name type="scientific">Malassezia pachydermatis</name>
    <dbReference type="NCBI Taxonomy" id="77020"/>
    <lineage>
        <taxon>Eukaryota</taxon>
        <taxon>Fungi</taxon>
        <taxon>Dikarya</taxon>
        <taxon>Basidiomycota</taxon>
        <taxon>Ustilaginomycotina</taxon>
        <taxon>Malasseziomycetes</taxon>
        <taxon>Malasseziales</taxon>
        <taxon>Malasseziaceae</taxon>
        <taxon>Malassezia</taxon>
    </lineage>
</organism>
<evidence type="ECO:0000256" key="1">
    <source>
        <dbReference type="ARBA" id="ARBA00004477"/>
    </source>
</evidence>
<feature type="transmembrane region" description="Helical" evidence="8">
    <location>
        <begin position="85"/>
        <end position="109"/>
    </location>
</feature>
<keyword evidence="10" id="KW-1185">Reference proteome</keyword>
<dbReference type="GO" id="GO:0006629">
    <property type="term" value="P:lipid metabolic process"/>
    <property type="evidence" value="ECO:0007669"/>
    <property type="project" value="UniProtKB-KW"/>
</dbReference>
<dbReference type="GO" id="GO:0140042">
    <property type="term" value="P:lipid droplet formation"/>
    <property type="evidence" value="ECO:0007669"/>
    <property type="project" value="UniProtKB-ARBA"/>
</dbReference>
<dbReference type="InterPro" id="IPR009617">
    <property type="entry name" value="Seipin"/>
</dbReference>
<keyword evidence="4 8" id="KW-1133">Transmembrane helix</keyword>
<feature type="region of interest" description="Disordered" evidence="7">
    <location>
        <begin position="1"/>
        <end position="28"/>
    </location>
</feature>
<feature type="transmembrane region" description="Helical" evidence="8">
    <location>
        <begin position="55"/>
        <end position="73"/>
    </location>
</feature>
<dbReference type="PANTHER" id="PTHR21212">
    <property type="entry name" value="BERNARDINELLI-SEIP CONGENITAL LIPODYSTROPHY 2 HOMOLOG BSCL2 PROTEIN"/>
    <property type="match status" value="1"/>
</dbReference>
<evidence type="ECO:0008006" key="11">
    <source>
        <dbReference type="Google" id="ProtNLM"/>
    </source>
</evidence>